<organism evidence="2 3">
    <name type="scientific">Ceratodon purpureus</name>
    <name type="common">Fire moss</name>
    <name type="synonym">Dicranum purpureum</name>
    <dbReference type="NCBI Taxonomy" id="3225"/>
    <lineage>
        <taxon>Eukaryota</taxon>
        <taxon>Viridiplantae</taxon>
        <taxon>Streptophyta</taxon>
        <taxon>Embryophyta</taxon>
        <taxon>Bryophyta</taxon>
        <taxon>Bryophytina</taxon>
        <taxon>Bryopsida</taxon>
        <taxon>Dicranidae</taxon>
        <taxon>Pseudoditrichales</taxon>
        <taxon>Ditrichaceae</taxon>
        <taxon>Ceratodon</taxon>
    </lineage>
</organism>
<comment type="caution">
    <text evidence="2">The sequence shown here is derived from an EMBL/GenBank/DDBJ whole genome shotgun (WGS) entry which is preliminary data.</text>
</comment>
<evidence type="ECO:0000313" key="2">
    <source>
        <dbReference type="EMBL" id="KAG0588434.1"/>
    </source>
</evidence>
<feature type="chain" id="PRO_5035817193" evidence="1">
    <location>
        <begin position="26"/>
        <end position="49"/>
    </location>
</feature>
<sequence>MLPLRFLLAPLVLITSVDFLSMVQSESSSDVCMGLRLLKMSLSLWMSRS</sequence>
<keyword evidence="3" id="KW-1185">Reference proteome</keyword>
<evidence type="ECO:0000313" key="3">
    <source>
        <dbReference type="Proteomes" id="UP000822688"/>
    </source>
</evidence>
<dbReference type="Proteomes" id="UP000822688">
    <property type="component" value="Chromosome 2"/>
</dbReference>
<evidence type="ECO:0000256" key="1">
    <source>
        <dbReference type="SAM" id="SignalP"/>
    </source>
</evidence>
<gene>
    <name evidence="2" type="ORF">KC19_2G242500</name>
</gene>
<dbReference type="AlphaFoldDB" id="A0A8T0IXG6"/>
<keyword evidence="1" id="KW-0732">Signal</keyword>
<name>A0A8T0IXG6_CERPU</name>
<dbReference type="EMBL" id="CM026422">
    <property type="protein sequence ID" value="KAG0588434.1"/>
    <property type="molecule type" value="Genomic_DNA"/>
</dbReference>
<feature type="signal peptide" evidence="1">
    <location>
        <begin position="1"/>
        <end position="25"/>
    </location>
</feature>
<proteinExistence type="predicted"/>
<reference evidence="2" key="1">
    <citation type="submission" date="2020-06" db="EMBL/GenBank/DDBJ databases">
        <title>WGS assembly of Ceratodon purpureus strain R40.</title>
        <authorList>
            <person name="Carey S.B."/>
            <person name="Jenkins J."/>
            <person name="Shu S."/>
            <person name="Lovell J.T."/>
            <person name="Sreedasyam A."/>
            <person name="Maumus F."/>
            <person name="Tiley G.P."/>
            <person name="Fernandez-Pozo N."/>
            <person name="Barry K."/>
            <person name="Chen C."/>
            <person name="Wang M."/>
            <person name="Lipzen A."/>
            <person name="Daum C."/>
            <person name="Saski C.A."/>
            <person name="Payton A.C."/>
            <person name="Mcbreen J.C."/>
            <person name="Conrad R.E."/>
            <person name="Kollar L.M."/>
            <person name="Olsson S."/>
            <person name="Huttunen S."/>
            <person name="Landis J.B."/>
            <person name="Wickett N.J."/>
            <person name="Johnson M.G."/>
            <person name="Rensing S.A."/>
            <person name="Grimwood J."/>
            <person name="Schmutz J."/>
            <person name="Mcdaniel S.F."/>
        </authorList>
    </citation>
    <scope>NUCLEOTIDE SEQUENCE</scope>
    <source>
        <strain evidence="2">R40</strain>
    </source>
</reference>
<protein>
    <submittedName>
        <fullName evidence="2">Uncharacterized protein</fullName>
    </submittedName>
</protein>
<accession>A0A8T0IXG6</accession>